<protein>
    <submittedName>
        <fullName evidence="2">Putative secreted protein</fullName>
    </submittedName>
</protein>
<name>A0A2M4DLR7_ANODA</name>
<proteinExistence type="predicted"/>
<organism evidence="2">
    <name type="scientific">Anopheles darlingi</name>
    <name type="common">Mosquito</name>
    <dbReference type="NCBI Taxonomy" id="43151"/>
    <lineage>
        <taxon>Eukaryota</taxon>
        <taxon>Metazoa</taxon>
        <taxon>Ecdysozoa</taxon>
        <taxon>Arthropoda</taxon>
        <taxon>Hexapoda</taxon>
        <taxon>Insecta</taxon>
        <taxon>Pterygota</taxon>
        <taxon>Neoptera</taxon>
        <taxon>Endopterygota</taxon>
        <taxon>Diptera</taxon>
        <taxon>Nematocera</taxon>
        <taxon>Culicoidea</taxon>
        <taxon>Culicidae</taxon>
        <taxon>Anophelinae</taxon>
        <taxon>Anopheles</taxon>
    </lineage>
</organism>
<reference evidence="2" key="1">
    <citation type="submission" date="2018-01" db="EMBL/GenBank/DDBJ databases">
        <title>An insight into the sialome of Amazonian anophelines.</title>
        <authorList>
            <person name="Ribeiro J.M."/>
            <person name="Scarpassa V."/>
            <person name="Calvo E."/>
        </authorList>
    </citation>
    <scope>NUCLEOTIDE SEQUENCE</scope>
</reference>
<feature type="chain" id="PRO_5014798715" evidence="1">
    <location>
        <begin position="20"/>
        <end position="72"/>
    </location>
</feature>
<evidence type="ECO:0000313" key="2">
    <source>
        <dbReference type="EMBL" id="MBW78502.1"/>
    </source>
</evidence>
<dbReference type="EMBL" id="GGFL01014324">
    <property type="protein sequence ID" value="MBW78502.1"/>
    <property type="molecule type" value="Transcribed_RNA"/>
</dbReference>
<accession>A0A2M4DLR7</accession>
<feature type="signal peptide" evidence="1">
    <location>
        <begin position="1"/>
        <end position="19"/>
    </location>
</feature>
<keyword evidence="1" id="KW-0732">Signal</keyword>
<evidence type="ECO:0000256" key="1">
    <source>
        <dbReference type="SAM" id="SignalP"/>
    </source>
</evidence>
<dbReference type="AlphaFoldDB" id="A0A2M4DLR7"/>
<sequence>MTRRVLWFITHLLIRIVDTDLGLYCTRGAHLTSRPLNSRQSEQQSGLMVARHAEQGETLVRMAATTLITSQR</sequence>